<feature type="transmembrane region" description="Helical" evidence="1">
    <location>
        <begin position="38"/>
        <end position="55"/>
    </location>
</feature>
<evidence type="ECO:0000313" key="2">
    <source>
        <dbReference type="EMBL" id="GLQ89475.1"/>
    </source>
</evidence>
<gene>
    <name evidence="2" type="ORF">GCM10007898_30480</name>
</gene>
<name>A0ABQ5XG18_9GAMM</name>
<accession>A0ABQ5XG18</accession>
<feature type="transmembrane region" description="Helical" evidence="1">
    <location>
        <begin position="6"/>
        <end position="26"/>
    </location>
</feature>
<protein>
    <submittedName>
        <fullName evidence="2">Uncharacterized protein</fullName>
    </submittedName>
</protein>
<sequence>MFRYAVSSVILCAWALAFMFIEIISIENANRDINIDDLLCFSCVIFMPFRGGLAYEADFYNFDDLPFFMTS</sequence>
<evidence type="ECO:0000313" key="3">
    <source>
        <dbReference type="Proteomes" id="UP001156627"/>
    </source>
</evidence>
<keyword evidence="1" id="KW-0812">Transmembrane</keyword>
<keyword evidence="3" id="KW-1185">Reference proteome</keyword>
<dbReference type="EMBL" id="BSOA01000035">
    <property type="protein sequence ID" value="GLQ89475.1"/>
    <property type="molecule type" value="Genomic_DNA"/>
</dbReference>
<keyword evidence="1" id="KW-1133">Transmembrane helix</keyword>
<evidence type="ECO:0000256" key="1">
    <source>
        <dbReference type="SAM" id="Phobius"/>
    </source>
</evidence>
<reference evidence="3" key="1">
    <citation type="journal article" date="2019" name="Int. J. Syst. Evol. Microbiol.">
        <title>The Global Catalogue of Microorganisms (GCM) 10K type strain sequencing project: providing services to taxonomists for standard genome sequencing and annotation.</title>
        <authorList>
            <consortium name="The Broad Institute Genomics Platform"/>
            <consortium name="The Broad Institute Genome Sequencing Center for Infectious Disease"/>
            <person name="Wu L."/>
            <person name="Ma J."/>
        </authorList>
    </citation>
    <scope>NUCLEOTIDE SEQUENCE [LARGE SCALE GENOMIC DNA]</scope>
    <source>
        <strain evidence="3">NBRC 111981</strain>
    </source>
</reference>
<dbReference type="Proteomes" id="UP001156627">
    <property type="component" value="Unassembled WGS sequence"/>
</dbReference>
<comment type="caution">
    <text evidence="2">The sequence shown here is derived from an EMBL/GenBank/DDBJ whole genome shotgun (WGS) entry which is preliminary data.</text>
</comment>
<keyword evidence="1" id="KW-0472">Membrane</keyword>
<proteinExistence type="predicted"/>
<organism evidence="2 3">
    <name type="scientific">Dyella flagellata</name>
    <dbReference type="NCBI Taxonomy" id="1867833"/>
    <lineage>
        <taxon>Bacteria</taxon>
        <taxon>Pseudomonadati</taxon>
        <taxon>Pseudomonadota</taxon>
        <taxon>Gammaproteobacteria</taxon>
        <taxon>Lysobacterales</taxon>
        <taxon>Rhodanobacteraceae</taxon>
        <taxon>Dyella</taxon>
    </lineage>
</organism>